<evidence type="ECO:0000313" key="2">
    <source>
        <dbReference type="EMBL" id="AJG79507.1"/>
    </source>
</evidence>
<geneLocation type="plasmid" evidence="2 3">
    <name>1</name>
</geneLocation>
<dbReference type="AlphaFoldDB" id="A0AB33B5Q5"/>
<evidence type="ECO:0000313" key="3">
    <source>
        <dbReference type="Proteomes" id="UP000031876"/>
    </source>
</evidence>
<dbReference type="Proteomes" id="UP000031876">
    <property type="component" value="Plasmid 1"/>
</dbReference>
<protein>
    <submittedName>
        <fullName evidence="2">Uncharacterized protein</fullName>
    </submittedName>
</protein>
<keyword evidence="1" id="KW-1133">Transmembrane helix</keyword>
<feature type="transmembrane region" description="Helical" evidence="1">
    <location>
        <begin position="35"/>
        <end position="58"/>
    </location>
</feature>
<name>A0AB33B5Q5_BACTU</name>
<dbReference type="EMBL" id="CP009336">
    <property type="protein sequence ID" value="AJG79507.1"/>
    <property type="molecule type" value="Genomic_DNA"/>
</dbReference>
<organism evidence="2 3">
    <name type="scientific">Bacillus thuringiensis</name>
    <dbReference type="NCBI Taxonomy" id="1428"/>
    <lineage>
        <taxon>Bacteria</taxon>
        <taxon>Bacillati</taxon>
        <taxon>Bacillota</taxon>
        <taxon>Bacilli</taxon>
        <taxon>Bacillales</taxon>
        <taxon>Bacillaceae</taxon>
        <taxon>Bacillus</taxon>
        <taxon>Bacillus cereus group</taxon>
    </lineage>
</organism>
<keyword evidence="1" id="KW-0472">Membrane</keyword>
<reference evidence="2 3" key="1">
    <citation type="journal article" date="2015" name="Genome Announc.">
        <title>Complete genome sequences for 35 biothreat assay-relevant bacillus species.</title>
        <authorList>
            <person name="Johnson S.L."/>
            <person name="Daligault H.E."/>
            <person name="Davenport K.W."/>
            <person name="Jaissle J."/>
            <person name="Frey K.G."/>
            <person name="Ladner J.T."/>
            <person name="Broomall S.M."/>
            <person name="Bishop-Lilly K.A."/>
            <person name="Bruce D.C."/>
            <person name="Gibbons H.S."/>
            <person name="Coyne S.R."/>
            <person name="Lo C.C."/>
            <person name="Meincke L."/>
            <person name="Munk A.C."/>
            <person name="Koroleva G.I."/>
            <person name="Rosenzweig C.N."/>
            <person name="Palacios G.F."/>
            <person name="Redden C.L."/>
            <person name="Minogue T.D."/>
            <person name="Chain P.S."/>
        </authorList>
    </citation>
    <scope>NUCLEOTIDE SEQUENCE [LARGE SCALE GENOMIC DNA]</scope>
    <source>
        <strain evidence="2 3">HD1011</strain>
    </source>
</reference>
<sequence length="60" mass="7087">MAVELVSYRNNKSTEHLNRMLFILHSKRNPEGFLFLFRSILSAYKIILFYILILGITINN</sequence>
<proteinExistence type="predicted"/>
<evidence type="ECO:0000256" key="1">
    <source>
        <dbReference type="SAM" id="Phobius"/>
    </source>
</evidence>
<keyword evidence="1" id="KW-0812">Transmembrane</keyword>
<accession>A0AB33B5Q5</accession>
<dbReference type="KEGG" id="btw:BF38_5458"/>
<gene>
    <name evidence="2" type="ORF">BF38_5458</name>
</gene>
<keyword evidence="2" id="KW-0614">Plasmid</keyword>